<proteinExistence type="predicted"/>
<dbReference type="EMBL" id="JPWV03000107">
    <property type="protein sequence ID" value="KAG2524733.1"/>
    <property type="molecule type" value="Genomic_DNA"/>
</dbReference>
<reference evidence="4 5" key="2">
    <citation type="submission" date="2018-07" db="EMBL/GenBank/DDBJ databases">
        <title>Genome sequencing of oomycete isolates from Chile give support for New Zealand origin for Phytophthora kernoviae and make available the first Nothophytophthora sp. genome.</title>
        <authorList>
            <person name="Studholme D.J."/>
            <person name="Sanfuentes E."/>
            <person name="Panda P."/>
            <person name="Hill R."/>
            <person name="Sambles C."/>
            <person name="Grant M."/>
            <person name="Williams N.M."/>
            <person name="Mcdougal R.L."/>
        </authorList>
    </citation>
    <scope>NUCLEOTIDE SEQUENCE [LARGE SCALE GENOMIC DNA]</scope>
    <source>
        <strain evidence="2">Chile2</strain>
        <strain evidence="3">Chile4</strain>
    </source>
</reference>
<accession>A0A3R7K1I6</accession>
<dbReference type="AlphaFoldDB" id="A0A3R7K1I6"/>
<dbReference type="Proteomes" id="UP000785171">
    <property type="component" value="Unassembled WGS sequence"/>
</dbReference>
<gene>
    <name evidence="2" type="ORF">BBI17_002341</name>
    <name evidence="3" type="ORF">BBO99_00003629</name>
    <name evidence="1" type="ORF">JM16_004821</name>
</gene>
<evidence type="ECO:0000313" key="1">
    <source>
        <dbReference type="EMBL" id="KAG2524733.1"/>
    </source>
</evidence>
<sequence>MSNDFSLRANIQDPSAKLVEFQSGVLLCCIVEKVEYMRSIPGITRPSSKQQLSKASALHNIAKALDMLKQKKVGLPVHHVTFVTHSHDL</sequence>
<dbReference type="Gene3D" id="1.10.418.10">
    <property type="entry name" value="Calponin-like domain"/>
    <property type="match status" value="1"/>
</dbReference>
<dbReference type="Proteomes" id="UP000285624">
    <property type="component" value="Unassembled WGS sequence"/>
</dbReference>
<dbReference type="EMBL" id="MAYM02002246">
    <property type="protein sequence ID" value="RLN02168.1"/>
    <property type="molecule type" value="Genomic_DNA"/>
</dbReference>
<evidence type="ECO:0000313" key="2">
    <source>
        <dbReference type="EMBL" id="RLN02168.1"/>
    </source>
</evidence>
<reference evidence="1" key="3">
    <citation type="submission" date="2020-06" db="EMBL/GenBank/DDBJ databases">
        <authorList>
            <person name="Studholme D.J."/>
        </authorList>
    </citation>
    <scope>NUCLEOTIDE SEQUENCE</scope>
    <source>
        <strain evidence="1">NZFS 2646</strain>
    </source>
</reference>
<evidence type="ECO:0000313" key="3">
    <source>
        <dbReference type="EMBL" id="RLN81544.1"/>
    </source>
</evidence>
<protein>
    <recommendedName>
        <fullName evidence="6">Calponin-homology (CH) domain-containing protein</fullName>
    </recommendedName>
</protein>
<dbReference type="EMBL" id="MBDN02000076">
    <property type="protein sequence ID" value="RLN81544.1"/>
    <property type="molecule type" value="Genomic_DNA"/>
</dbReference>
<comment type="caution">
    <text evidence="2">The sequence shown here is derived from an EMBL/GenBank/DDBJ whole genome shotgun (WGS) entry which is preliminary data.</text>
</comment>
<dbReference type="Proteomes" id="UP000285883">
    <property type="component" value="Unassembled WGS sequence"/>
</dbReference>
<name>A0A3R7K1I6_9STRA</name>
<evidence type="ECO:0000313" key="4">
    <source>
        <dbReference type="Proteomes" id="UP000285624"/>
    </source>
</evidence>
<reference evidence="1" key="1">
    <citation type="journal article" date="2015" name="Genom Data">
        <title>Genome sequences of six Phytophthora species associated with forests in New Zealand.</title>
        <authorList>
            <person name="Studholme D.J."/>
            <person name="McDougal R.L."/>
            <person name="Sambles C."/>
            <person name="Hansen E."/>
            <person name="Hardy G."/>
            <person name="Grant M."/>
            <person name="Ganley R.J."/>
            <person name="Williams N.M."/>
        </authorList>
    </citation>
    <scope>NUCLEOTIDE SEQUENCE</scope>
    <source>
        <strain evidence="1">NZFS 2646</strain>
    </source>
</reference>
<organism evidence="2 5">
    <name type="scientific">Phytophthora kernoviae</name>
    <dbReference type="NCBI Taxonomy" id="325452"/>
    <lineage>
        <taxon>Eukaryota</taxon>
        <taxon>Sar</taxon>
        <taxon>Stramenopiles</taxon>
        <taxon>Oomycota</taxon>
        <taxon>Peronosporomycetes</taxon>
        <taxon>Peronosporales</taxon>
        <taxon>Peronosporaceae</taxon>
        <taxon>Phytophthora</taxon>
    </lineage>
</organism>
<evidence type="ECO:0000313" key="5">
    <source>
        <dbReference type="Proteomes" id="UP000285883"/>
    </source>
</evidence>
<evidence type="ECO:0008006" key="6">
    <source>
        <dbReference type="Google" id="ProtNLM"/>
    </source>
</evidence>
<dbReference type="InterPro" id="IPR036872">
    <property type="entry name" value="CH_dom_sf"/>
</dbReference>
<keyword evidence="4" id="KW-1185">Reference proteome</keyword>